<comment type="caution">
    <text evidence="1">The sequence shown here is derived from an EMBL/GenBank/DDBJ whole genome shotgun (WGS) entry which is preliminary data.</text>
</comment>
<name>A0A1B6VP72_9PROT</name>
<sequence length="108" mass="11714">MSNQKLWDAAKTHSIFRDVPTKTIGGIECISAEGVGILTANAAFQQCRTILHAQAFCEEKIGVFRQMAEHGGFNIERQASDLEQLASEAATKRLELLFGLNLHNGGAA</sequence>
<dbReference type="AlphaFoldDB" id="A0A1B6VP72"/>
<organism evidence="1 2">
    <name type="scientific">Gluconobacter cerinus</name>
    <dbReference type="NCBI Taxonomy" id="38307"/>
    <lineage>
        <taxon>Bacteria</taxon>
        <taxon>Pseudomonadati</taxon>
        <taxon>Pseudomonadota</taxon>
        <taxon>Alphaproteobacteria</taxon>
        <taxon>Acetobacterales</taxon>
        <taxon>Acetobacteraceae</taxon>
        <taxon>Gluconobacter</taxon>
    </lineage>
</organism>
<evidence type="ECO:0000313" key="1">
    <source>
        <dbReference type="EMBL" id="OAJ69020.1"/>
    </source>
</evidence>
<proteinExistence type="predicted"/>
<reference evidence="1 2" key="1">
    <citation type="submission" date="2016-03" db="EMBL/GenBank/DDBJ databases">
        <title>Draft genome sequence of Gluconobacter cerinus strain CECT 9110.</title>
        <authorList>
            <person name="Sainz F."/>
            <person name="Mas A."/>
            <person name="Torija M.J."/>
        </authorList>
    </citation>
    <scope>NUCLEOTIDE SEQUENCE [LARGE SCALE GENOMIC DNA]</scope>
    <source>
        <strain evidence="1 2">CECT 9110</strain>
    </source>
</reference>
<dbReference type="RefSeq" id="WP_064273330.1">
    <property type="nucleotide sequence ID" value="NZ_LUTU01000004.1"/>
</dbReference>
<dbReference type="PATRIC" id="fig|38307.3.peg.605"/>
<dbReference type="Proteomes" id="UP000077786">
    <property type="component" value="Unassembled WGS sequence"/>
</dbReference>
<protein>
    <submittedName>
        <fullName evidence="1">Uncharacterized protein</fullName>
    </submittedName>
</protein>
<accession>A0A1B6VP72</accession>
<dbReference type="EMBL" id="LUTU01000004">
    <property type="protein sequence ID" value="OAJ69020.1"/>
    <property type="molecule type" value="Genomic_DNA"/>
</dbReference>
<evidence type="ECO:0000313" key="2">
    <source>
        <dbReference type="Proteomes" id="UP000077786"/>
    </source>
</evidence>
<gene>
    <name evidence="1" type="ORF">A0123_00590</name>
</gene>